<accession>A0A1H0IGA7</accession>
<dbReference type="STRING" id="745820.SAMN04488053_110120"/>
<dbReference type="GO" id="GO:0003755">
    <property type="term" value="F:peptidyl-prolyl cis-trans isomerase activity"/>
    <property type="evidence" value="ECO:0007669"/>
    <property type="project" value="UniProtKB-KW"/>
</dbReference>
<dbReference type="Gene3D" id="3.10.50.40">
    <property type="match status" value="1"/>
</dbReference>
<dbReference type="Proteomes" id="UP000198778">
    <property type="component" value="Unassembled WGS sequence"/>
</dbReference>
<keyword evidence="1" id="KW-0413">Isomerase</keyword>
<dbReference type="PROSITE" id="PS50198">
    <property type="entry name" value="PPIC_PPIASE_2"/>
    <property type="match status" value="1"/>
</dbReference>
<keyword evidence="1" id="KW-0697">Rotamase</keyword>
<dbReference type="InterPro" id="IPR027304">
    <property type="entry name" value="Trigger_fact/SurA_dom_sf"/>
</dbReference>
<evidence type="ECO:0000256" key="1">
    <source>
        <dbReference type="PROSITE-ProRule" id="PRU00278"/>
    </source>
</evidence>
<protein>
    <submittedName>
        <fullName evidence="3">Foldase protein PrsA</fullName>
    </submittedName>
</protein>
<dbReference type="Gene3D" id="1.10.4030.10">
    <property type="entry name" value="Porin chaperone SurA, peptide-binding domain"/>
    <property type="match status" value="1"/>
</dbReference>
<dbReference type="RefSeq" id="WP_090843606.1">
    <property type="nucleotide sequence ID" value="NZ_FNIL01000010.1"/>
</dbReference>
<dbReference type="InterPro" id="IPR023058">
    <property type="entry name" value="PPIase_PpiC_CS"/>
</dbReference>
<reference evidence="4" key="1">
    <citation type="submission" date="2016-10" db="EMBL/GenBank/DDBJ databases">
        <authorList>
            <person name="Varghese N."/>
            <person name="Submissions S."/>
        </authorList>
    </citation>
    <scope>NUCLEOTIDE SEQUENCE [LARGE SCALE GENOMIC DNA]</scope>
    <source>
        <strain evidence="4">CGMCC 1.10369</strain>
    </source>
</reference>
<dbReference type="InterPro" id="IPR000297">
    <property type="entry name" value="PPIase_PpiC"/>
</dbReference>
<dbReference type="OrthoDB" id="14196at2"/>
<dbReference type="Pfam" id="PF00639">
    <property type="entry name" value="Rotamase"/>
    <property type="match status" value="1"/>
</dbReference>
<proteinExistence type="predicted"/>
<evidence type="ECO:0000313" key="3">
    <source>
        <dbReference type="EMBL" id="SDO30081.1"/>
    </source>
</evidence>
<sequence>MKFLLFFIVLLTACTNTDDAVNETEAVTDENNNNNLQLEEDNNSVDNIEENVNEPEAVEEEEEVILTAETSVGDVAEEEFVTVLKEMYGEEILELLIHNKVFENEAEALGITETDIESEISFLMDTMGMENNEEFYQIMEMQGVRSEAELRGRILEHLVMEELTGLSSEIEEESLLEEYEKGQEVEARHILVGDEETAEELISLLNDGEADFAELAESYSQDPGSSEEGGELGFFRRGTMTPPFEKAAFSLEAGEISEPVQSQFGYHIIEVLDRIPFDDPYEEVSEQLYTSVNERRMYEKNRHKEALLENVEITIHDEELEGFTLD</sequence>
<dbReference type="PROSITE" id="PS01096">
    <property type="entry name" value="PPIC_PPIASE_1"/>
    <property type="match status" value="1"/>
</dbReference>
<dbReference type="EMBL" id="FNIL01000010">
    <property type="protein sequence ID" value="SDO30081.1"/>
    <property type="molecule type" value="Genomic_DNA"/>
</dbReference>
<feature type="domain" description="PpiC" evidence="2">
    <location>
        <begin position="182"/>
        <end position="273"/>
    </location>
</feature>
<evidence type="ECO:0000313" key="4">
    <source>
        <dbReference type="Proteomes" id="UP000198778"/>
    </source>
</evidence>
<organism evidence="3 4">
    <name type="scientific">Alkalicoccus daliensis</name>
    <dbReference type="NCBI Taxonomy" id="745820"/>
    <lineage>
        <taxon>Bacteria</taxon>
        <taxon>Bacillati</taxon>
        <taxon>Bacillota</taxon>
        <taxon>Bacilli</taxon>
        <taxon>Bacillales</taxon>
        <taxon>Bacillaceae</taxon>
        <taxon>Alkalicoccus</taxon>
    </lineage>
</organism>
<dbReference type="PANTHER" id="PTHR47245">
    <property type="entry name" value="PEPTIDYLPROLYL ISOMERASE"/>
    <property type="match status" value="1"/>
</dbReference>
<evidence type="ECO:0000259" key="2">
    <source>
        <dbReference type="PROSITE" id="PS50198"/>
    </source>
</evidence>
<dbReference type="InterPro" id="IPR050245">
    <property type="entry name" value="PrsA_foldase"/>
</dbReference>
<dbReference type="AlphaFoldDB" id="A0A1H0IGA7"/>
<keyword evidence="4" id="KW-1185">Reference proteome</keyword>
<gene>
    <name evidence="3" type="ORF">SAMN04488053_110120</name>
</gene>
<dbReference type="PANTHER" id="PTHR47245:SF2">
    <property type="entry name" value="PEPTIDYL-PROLYL CIS-TRANS ISOMERASE HP_0175-RELATED"/>
    <property type="match status" value="1"/>
</dbReference>
<dbReference type="InterPro" id="IPR046357">
    <property type="entry name" value="PPIase_dom_sf"/>
</dbReference>
<name>A0A1H0IGA7_9BACI</name>
<dbReference type="SUPFAM" id="SSF109998">
    <property type="entry name" value="Triger factor/SurA peptide-binding domain-like"/>
    <property type="match status" value="1"/>
</dbReference>
<dbReference type="SUPFAM" id="SSF54534">
    <property type="entry name" value="FKBP-like"/>
    <property type="match status" value="1"/>
</dbReference>